<organism evidence="2 3">
    <name type="scientific">Actinomadura gamaensis</name>
    <dbReference type="NCBI Taxonomy" id="1763541"/>
    <lineage>
        <taxon>Bacteria</taxon>
        <taxon>Bacillati</taxon>
        <taxon>Actinomycetota</taxon>
        <taxon>Actinomycetes</taxon>
        <taxon>Streptosporangiales</taxon>
        <taxon>Thermomonosporaceae</taxon>
        <taxon>Actinomadura</taxon>
    </lineage>
</organism>
<evidence type="ECO:0000256" key="1">
    <source>
        <dbReference type="SAM" id="Phobius"/>
    </source>
</evidence>
<sequence length="887" mass="90785">MALRLGELVAIISADDTSFHKALGRVHAGLEKVGRAGRLAALSGALTQVAVAAGPAAGGVLSLGVSLGAALAPAAGIATALPAAAVAFKTAVGVMKLAVTGFDSVLQASAGGDVKKYTAALKELPPAARSVAKEVGTATFGLTKNVQQAFFKPIVAAARGLGRQVRSPIQNAFATAAGGLGRLTARVVAVARERRSIAAFGNVFAAIGITADRAGRGVAPLARGLRDLVGGMAVKLPIIGTLVGRVAAGLGVWLQNAVKTGRAQGWFDRALRILLQLGRIARNVGVTLFSVFSAANIGGGRMLGTIERLTARMAAWARSAQGRASLVAYFTKGRQVLAQLGRIAGNVGRALGGVFKQAGAGSNNLLGNLEKASARLERWANSAKGQQQLGQTFSMLKQVTNDLSTILPGVVVLLGKVAGFITGLPAPIRGVVTQTLAWAVVIGLVSSRIGPMVVGAGKIAQGIGKVGKAFTNGEGKPRRWASTLTQGTTRAARAVRTLGVTTGRAAASAGQAAGRLALAGARALGTAALAAGRAALSFITAAGRMAVAAGRAALTVVAAGARMALSATITAARVVAGWVLMGVQSMIQAARMAAAWLIAMGPVGIVVAIAIGAVALIIANWGRIVTFFTKTLPHWLKIGFDFIVGLIKTAAKYGFLGPVGLIISHWGAISDFFTKTLPHAVGSGISAVVGWLRRLPGFVVLAVGNMGKLLVNAGKNVLIGFWNGLVSMGNWLARSIGNLIKRIVPGPVLRVLGIASPSKLFKGYGVNVAQGLALGMADSTGLVSTASADLARATTGPKFKRAVFTPSGWNKSKTSPFSRAIFTPTPVRAPGHRRSTNLGGFGGGRDVMGVVRVVFDFKGADGEFKRFIRKIVRVDGRGNVQLAFKGR</sequence>
<name>A0ABV9UAM7_9ACTN</name>
<feature type="transmembrane region" description="Helical" evidence="1">
    <location>
        <begin position="595"/>
        <end position="621"/>
    </location>
</feature>
<dbReference type="Proteomes" id="UP001595872">
    <property type="component" value="Unassembled WGS sequence"/>
</dbReference>
<reference evidence="3" key="1">
    <citation type="journal article" date="2019" name="Int. J. Syst. Evol. Microbiol.">
        <title>The Global Catalogue of Microorganisms (GCM) 10K type strain sequencing project: providing services to taxonomists for standard genome sequencing and annotation.</title>
        <authorList>
            <consortium name="The Broad Institute Genomics Platform"/>
            <consortium name="The Broad Institute Genome Sequencing Center for Infectious Disease"/>
            <person name="Wu L."/>
            <person name="Ma J."/>
        </authorList>
    </citation>
    <scope>NUCLEOTIDE SEQUENCE [LARGE SCALE GENOMIC DNA]</scope>
    <source>
        <strain evidence="3">KLKA75</strain>
    </source>
</reference>
<dbReference type="RefSeq" id="WP_378262654.1">
    <property type="nucleotide sequence ID" value="NZ_JBHSIT010000012.1"/>
</dbReference>
<dbReference type="EMBL" id="JBHSIT010000012">
    <property type="protein sequence ID" value="MFC4912593.1"/>
    <property type="molecule type" value="Genomic_DNA"/>
</dbReference>
<gene>
    <name evidence="2" type="ORF">ACFPCY_35200</name>
</gene>
<keyword evidence="1" id="KW-0812">Transmembrane</keyword>
<evidence type="ECO:0000313" key="2">
    <source>
        <dbReference type="EMBL" id="MFC4912593.1"/>
    </source>
</evidence>
<proteinExistence type="predicted"/>
<keyword evidence="1" id="KW-1133">Transmembrane helix</keyword>
<keyword evidence="1" id="KW-0472">Membrane</keyword>
<comment type="caution">
    <text evidence="2">The sequence shown here is derived from an EMBL/GenBank/DDBJ whole genome shotgun (WGS) entry which is preliminary data.</text>
</comment>
<protein>
    <recommendedName>
        <fullName evidence="4">Phage-related protein</fullName>
    </recommendedName>
</protein>
<evidence type="ECO:0000313" key="3">
    <source>
        <dbReference type="Proteomes" id="UP001595872"/>
    </source>
</evidence>
<keyword evidence="3" id="KW-1185">Reference proteome</keyword>
<accession>A0ABV9UAM7</accession>
<evidence type="ECO:0008006" key="4">
    <source>
        <dbReference type="Google" id="ProtNLM"/>
    </source>
</evidence>
<feature type="transmembrane region" description="Helical" evidence="1">
    <location>
        <begin position="563"/>
        <end position="583"/>
    </location>
</feature>